<name>A0A0E9VE02_ANGAN</name>
<dbReference type="EMBL" id="GBXM01032872">
    <property type="protein sequence ID" value="JAH75705.1"/>
    <property type="molecule type" value="Transcribed_RNA"/>
</dbReference>
<reference evidence="1" key="1">
    <citation type="submission" date="2014-11" db="EMBL/GenBank/DDBJ databases">
        <authorList>
            <person name="Amaro Gonzalez C."/>
        </authorList>
    </citation>
    <scope>NUCLEOTIDE SEQUENCE</scope>
</reference>
<protein>
    <submittedName>
        <fullName evidence="1">Uncharacterized protein</fullName>
    </submittedName>
</protein>
<organism evidence="1">
    <name type="scientific">Anguilla anguilla</name>
    <name type="common">European freshwater eel</name>
    <name type="synonym">Muraena anguilla</name>
    <dbReference type="NCBI Taxonomy" id="7936"/>
    <lineage>
        <taxon>Eukaryota</taxon>
        <taxon>Metazoa</taxon>
        <taxon>Chordata</taxon>
        <taxon>Craniata</taxon>
        <taxon>Vertebrata</taxon>
        <taxon>Euteleostomi</taxon>
        <taxon>Actinopterygii</taxon>
        <taxon>Neopterygii</taxon>
        <taxon>Teleostei</taxon>
        <taxon>Anguilliformes</taxon>
        <taxon>Anguillidae</taxon>
        <taxon>Anguilla</taxon>
    </lineage>
</organism>
<proteinExistence type="predicted"/>
<reference evidence="1" key="2">
    <citation type="journal article" date="2015" name="Fish Shellfish Immunol.">
        <title>Early steps in the European eel (Anguilla anguilla)-Vibrio vulnificus interaction in the gills: Role of the RtxA13 toxin.</title>
        <authorList>
            <person name="Callol A."/>
            <person name="Pajuelo D."/>
            <person name="Ebbesson L."/>
            <person name="Teles M."/>
            <person name="MacKenzie S."/>
            <person name="Amaro C."/>
        </authorList>
    </citation>
    <scope>NUCLEOTIDE SEQUENCE</scope>
</reference>
<sequence>MCSILHSCCGAYIDHEVAVVLCISFSPNIQKSKTG</sequence>
<evidence type="ECO:0000313" key="1">
    <source>
        <dbReference type="EMBL" id="JAH75705.1"/>
    </source>
</evidence>
<dbReference type="AlphaFoldDB" id="A0A0E9VE02"/>
<accession>A0A0E9VE02</accession>